<evidence type="ECO:0000313" key="6">
    <source>
        <dbReference type="EMBL" id="MFC6954219.1"/>
    </source>
</evidence>
<evidence type="ECO:0000256" key="2">
    <source>
        <dbReference type="ARBA" id="ARBA00022448"/>
    </source>
</evidence>
<dbReference type="Pfam" id="PF00496">
    <property type="entry name" value="SBP_bac_5"/>
    <property type="match status" value="1"/>
</dbReference>
<organism evidence="6 7">
    <name type="scientific">Halorubellus litoreus</name>
    <dbReference type="NCBI Taxonomy" id="755308"/>
    <lineage>
        <taxon>Archaea</taxon>
        <taxon>Methanobacteriati</taxon>
        <taxon>Methanobacteriota</taxon>
        <taxon>Stenosarchaea group</taxon>
        <taxon>Halobacteria</taxon>
        <taxon>Halobacteriales</taxon>
        <taxon>Halorubellaceae</taxon>
        <taxon>Halorubellus</taxon>
    </lineage>
</organism>
<keyword evidence="7" id="KW-1185">Reference proteome</keyword>
<comment type="similarity">
    <text evidence="1">Belongs to the bacterial solute-binding protein 5 family.</text>
</comment>
<accession>A0ABD5VL79</accession>
<dbReference type="PANTHER" id="PTHR30290">
    <property type="entry name" value="PERIPLASMIC BINDING COMPONENT OF ABC TRANSPORTER"/>
    <property type="match status" value="1"/>
</dbReference>
<reference evidence="6 7" key="1">
    <citation type="journal article" date="2019" name="Int. J. Syst. Evol. Microbiol.">
        <title>The Global Catalogue of Microorganisms (GCM) 10K type strain sequencing project: providing services to taxonomists for standard genome sequencing and annotation.</title>
        <authorList>
            <consortium name="The Broad Institute Genomics Platform"/>
            <consortium name="The Broad Institute Genome Sequencing Center for Infectious Disease"/>
            <person name="Wu L."/>
            <person name="Ma J."/>
        </authorList>
    </citation>
    <scope>NUCLEOTIDE SEQUENCE [LARGE SCALE GENOMIC DNA]</scope>
    <source>
        <strain evidence="6 7">GX26</strain>
    </source>
</reference>
<dbReference type="InterPro" id="IPR000914">
    <property type="entry name" value="SBP_5_dom"/>
</dbReference>
<dbReference type="Gene3D" id="3.10.105.10">
    <property type="entry name" value="Dipeptide-binding Protein, Domain 3"/>
    <property type="match status" value="1"/>
</dbReference>
<feature type="region of interest" description="Disordered" evidence="4">
    <location>
        <begin position="31"/>
        <end position="84"/>
    </location>
</feature>
<evidence type="ECO:0000256" key="3">
    <source>
        <dbReference type="ARBA" id="ARBA00022729"/>
    </source>
</evidence>
<comment type="caution">
    <text evidence="6">The sequence shown here is derived from an EMBL/GenBank/DDBJ whole genome shotgun (WGS) entry which is preliminary data.</text>
</comment>
<keyword evidence="3" id="KW-0732">Signal</keyword>
<sequence>MASDSATSYRDVCSRRRFMKLTGASGAVALAGCSTTSNNDTDSEDSDGSGDGSDGTDDSSGSVTVQDKTLVGATNEGVPKNMHYNPHNTQKYAAWSGEMVFDKFAQYHFGKGEFILYALDDWQVESTSATLTIREDLTWHNGDDVTSQDLATQFKIGKKTGDSLWDFTDSVEATGDKTVELSFSEETNPTIVKHTLAPMRVDTKHSVYKKYLDKEASAVQSFSYDENVQGTGPFKFTGDADKQQVTLKRFADHPDADNVNFEEYQYVHMPDNPQMHAGLLGGKLDVAMSLFTPPKVVANMPDAVNEARVPAKWGYGLVPNHDDPVMGKREVRQALMHVINRDQVRDNAGPRTKSTPKVPCGIAVDDQERWLGDEMDTYETYGQAETQSKKAASLLESVGYTKENGKWKDENGDVISIPIKQFAGWGDWVTASQTIADQLSSFGFDASVTTVPTGQMWGQITDGDFRLATAFWLPGGPRSAFPFYPLRHQVKLTTWQRGHNYPEGEIEVPARKGSGTTSMNPASKVEKIPTATDESAAQDLVRQAAWHNNQDLPMLSLLEKREQSFVTEDEWDVPDDGDSKYKVKWPCHWLPRQGNLQAK</sequence>
<dbReference type="AlphaFoldDB" id="A0ABD5VL79"/>
<dbReference type="SUPFAM" id="SSF53850">
    <property type="entry name" value="Periplasmic binding protein-like II"/>
    <property type="match status" value="1"/>
</dbReference>
<evidence type="ECO:0000259" key="5">
    <source>
        <dbReference type="Pfam" id="PF00496"/>
    </source>
</evidence>
<dbReference type="PANTHER" id="PTHR30290:SF9">
    <property type="entry name" value="OLIGOPEPTIDE-BINDING PROTEIN APPA"/>
    <property type="match status" value="1"/>
</dbReference>
<evidence type="ECO:0000313" key="7">
    <source>
        <dbReference type="Proteomes" id="UP001596395"/>
    </source>
</evidence>
<proteinExistence type="inferred from homology"/>
<dbReference type="InterPro" id="IPR039424">
    <property type="entry name" value="SBP_5"/>
</dbReference>
<dbReference type="Proteomes" id="UP001596395">
    <property type="component" value="Unassembled WGS sequence"/>
</dbReference>
<protein>
    <submittedName>
        <fullName evidence="6">ABC transporter substrate-binding protein</fullName>
    </submittedName>
</protein>
<dbReference type="RefSeq" id="WP_336351174.1">
    <property type="nucleotide sequence ID" value="NZ_JAZAQL010000003.1"/>
</dbReference>
<evidence type="ECO:0000256" key="4">
    <source>
        <dbReference type="SAM" id="MobiDB-lite"/>
    </source>
</evidence>
<dbReference type="Gene3D" id="3.40.190.10">
    <property type="entry name" value="Periplasmic binding protein-like II"/>
    <property type="match status" value="1"/>
</dbReference>
<evidence type="ECO:0000256" key="1">
    <source>
        <dbReference type="ARBA" id="ARBA00005695"/>
    </source>
</evidence>
<dbReference type="EMBL" id="JBHSXN010000003">
    <property type="protein sequence ID" value="MFC6954219.1"/>
    <property type="molecule type" value="Genomic_DNA"/>
</dbReference>
<gene>
    <name evidence="6" type="ORF">ACFQGB_15255</name>
</gene>
<name>A0ABD5VL79_9EURY</name>
<keyword evidence="2" id="KW-0813">Transport</keyword>
<feature type="domain" description="Solute-binding protein family 5" evidence="5">
    <location>
        <begin position="125"/>
        <end position="489"/>
    </location>
</feature>